<keyword evidence="2" id="KW-1185">Reference proteome</keyword>
<sequence>MFEEIYKEEKAKEGGLRHEKIDTLFGGRYIFFSFSKPKKQNKEQVVKEILCFQAFPPHRSLIML</sequence>
<evidence type="ECO:0000313" key="1">
    <source>
        <dbReference type="EMBL" id="EUJ32742.1"/>
    </source>
</evidence>
<accession>A0ABP3B170</accession>
<dbReference type="Proteomes" id="UP000019249">
    <property type="component" value="Unassembled WGS sequence"/>
</dbReference>
<evidence type="ECO:0000313" key="2">
    <source>
        <dbReference type="Proteomes" id="UP000019249"/>
    </source>
</evidence>
<comment type="caution">
    <text evidence="1">The sequence shown here is derived from an EMBL/GenBank/DDBJ whole genome shotgun (WGS) entry which is preliminary data.</text>
</comment>
<organism evidence="1 2">
    <name type="scientific">Listeria floridensis FSL S10-1187</name>
    <dbReference type="NCBI Taxonomy" id="1265817"/>
    <lineage>
        <taxon>Bacteria</taxon>
        <taxon>Bacillati</taxon>
        <taxon>Bacillota</taxon>
        <taxon>Bacilli</taxon>
        <taxon>Bacillales</taxon>
        <taxon>Listeriaceae</taxon>
        <taxon>Listeria</taxon>
    </lineage>
</organism>
<proteinExistence type="predicted"/>
<dbReference type="RefSeq" id="WP_036096965.1">
    <property type="nucleotide sequence ID" value="NZ_AODF01000010.1"/>
</dbReference>
<name>A0ABP3B170_9LIST</name>
<protein>
    <submittedName>
        <fullName evidence="1">Uncharacterized protein</fullName>
    </submittedName>
</protein>
<dbReference type="EMBL" id="AODF01000010">
    <property type="protein sequence ID" value="EUJ32742.1"/>
    <property type="molecule type" value="Genomic_DNA"/>
</dbReference>
<reference evidence="1 2" key="1">
    <citation type="journal article" date="2014" name="Int. J. Syst. Evol. Microbiol.">
        <title>Listeria floridensis sp. nov., Listeria aquatica sp. nov., Listeria cornellensis sp. nov., Listeria riparia sp. nov. and Listeria grandensis sp. nov., from agricultural and natural environments.</title>
        <authorList>
            <person name="den Bakker H.C."/>
            <person name="Warchocki S."/>
            <person name="Wright E.M."/>
            <person name="Allred A.F."/>
            <person name="Ahlstrom C."/>
            <person name="Manuel C.S."/>
            <person name="Stasiewicz M.J."/>
            <person name="Burrell A."/>
            <person name="Roof S."/>
            <person name="Strawn L."/>
            <person name="Fortes E.D."/>
            <person name="Nightingale K.K."/>
            <person name="Kephart D."/>
            <person name="Wiedmann M."/>
        </authorList>
    </citation>
    <scope>NUCLEOTIDE SEQUENCE [LARGE SCALE GENOMIC DNA]</scope>
    <source>
        <strain evidence="1 2">FSL S10-1187</strain>
    </source>
</reference>
<gene>
    <name evidence="1" type="ORF">MFLO_06534</name>
</gene>